<sequence length="29" mass="3420">MEILASKNIPLQYDDEDLKEDIETLEKLL</sequence>
<organism evidence="1 2">
    <name type="scientific">Archaeoglobus sulfaticallidus PM70-1</name>
    <dbReference type="NCBI Taxonomy" id="387631"/>
    <lineage>
        <taxon>Archaea</taxon>
        <taxon>Methanobacteriati</taxon>
        <taxon>Methanobacteriota</taxon>
        <taxon>Archaeoglobi</taxon>
        <taxon>Archaeoglobales</taxon>
        <taxon>Archaeoglobaceae</taxon>
        <taxon>Archaeoglobus</taxon>
    </lineage>
</organism>
<name>N0BE92_9EURY</name>
<dbReference type="KEGG" id="ast:Asulf_01347"/>
<dbReference type="HOGENOM" id="CLU_3408315_0_0_2"/>
<proteinExistence type="predicted"/>
<keyword evidence="2" id="KW-1185">Reference proteome</keyword>
<dbReference type="EMBL" id="CP005290">
    <property type="protein sequence ID" value="AGK61338.1"/>
    <property type="molecule type" value="Genomic_DNA"/>
</dbReference>
<reference evidence="1 2" key="1">
    <citation type="journal article" date="2013" name="Genome Announc.">
        <title>Complete Genome Sequence of the Thermophilic and Facultatively Chemolithoautotrophic Sulfate Reducer Archaeoglobus sulfaticallidus Strain PM70-1T.</title>
        <authorList>
            <person name="Stokke R."/>
            <person name="Hocking W.P."/>
            <person name="Steinsbu B.O."/>
            <person name="Steen I.H."/>
        </authorList>
    </citation>
    <scope>NUCLEOTIDE SEQUENCE [LARGE SCALE GENOMIC DNA]</scope>
    <source>
        <strain evidence="1">PM70-1</strain>
    </source>
</reference>
<protein>
    <submittedName>
        <fullName evidence="1">Uncharacterized protein</fullName>
    </submittedName>
</protein>
<evidence type="ECO:0000313" key="1">
    <source>
        <dbReference type="EMBL" id="AGK61338.1"/>
    </source>
</evidence>
<dbReference type="Proteomes" id="UP000013307">
    <property type="component" value="Chromosome"/>
</dbReference>
<dbReference type="AlphaFoldDB" id="N0BE92"/>
<evidence type="ECO:0000313" key="2">
    <source>
        <dbReference type="Proteomes" id="UP000013307"/>
    </source>
</evidence>
<gene>
    <name evidence="1" type="ORF">Asulf_01347</name>
</gene>
<dbReference type="STRING" id="387631.Asulf_01347"/>
<accession>N0BE92</accession>